<feature type="transmembrane region" description="Helical" evidence="3">
    <location>
        <begin position="155"/>
        <end position="173"/>
    </location>
</feature>
<protein>
    <submittedName>
        <fullName evidence="5">EamA family transporter</fullName>
    </submittedName>
</protein>
<evidence type="ECO:0000313" key="6">
    <source>
        <dbReference type="Proteomes" id="UP000319375"/>
    </source>
</evidence>
<evidence type="ECO:0000256" key="1">
    <source>
        <dbReference type="ARBA" id="ARBA00007362"/>
    </source>
</evidence>
<feature type="transmembrane region" description="Helical" evidence="3">
    <location>
        <begin position="245"/>
        <end position="267"/>
    </location>
</feature>
<dbReference type="Pfam" id="PF00892">
    <property type="entry name" value="EamA"/>
    <property type="match status" value="2"/>
</dbReference>
<feature type="transmembrane region" description="Helical" evidence="3">
    <location>
        <begin position="215"/>
        <end position="238"/>
    </location>
</feature>
<dbReference type="GO" id="GO:0016020">
    <property type="term" value="C:membrane"/>
    <property type="evidence" value="ECO:0007669"/>
    <property type="project" value="InterPro"/>
</dbReference>
<dbReference type="Gene3D" id="1.10.3730.20">
    <property type="match status" value="1"/>
</dbReference>
<feature type="transmembrane region" description="Helical" evidence="3">
    <location>
        <begin position="44"/>
        <end position="62"/>
    </location>
</feature>
<feature type="transmembrane region" description="Helical" evidence="3">
    <location>
        <begin position="74"/>
        <end position="95"/>
    </location>
</feature>
<dbReference type="AlphaFoldDB" id="A0A5C5RXU2"/>
<keyword evidence="3" id="KW-1133">Transmembrane helix</keyword>
<feature type="transmembrane region" description="Helical" evidence="3">
    <location>
        <begin position="273"/>
        <end position="291"/>
    </location>
</feature>
<dbReference type="InterPro" id="IPR052756">
    <property type="entry name" value="Alkyne_AA_exporter"/>
</dbReference>
<keyword evidence="6" id="KW-1185">Reference proteome</keyword>
<sequence length="326" mass="32792">MTKRLPALALVAVMFAWASAFVVIRGLGSGPAPHISPIAMAEGRLLVGAAVLGVIWGMNALYNGGVRLPRGRTLALTVGYGALWFALYTVLVNAAEQHLDAGTTALLVNIAPIIVAVLAGAFLHEGFPPLLVVGIAISFAGAAVIAFTGDGRRDGAGVALAVAAALLYGISVVAQKLVLRTVDPLTATALGAGVGAIVLLPWAPRLFDELAAAPIGSTVGVVYLGLVPTALAFLLWAYALAHTSAGVAASSSYAVPALSILLSWIFLSETPTAWGLLGGALCLVGVAVSRIRIGSSGRRPGAAPTATARPPAESARPTATPAGASC</sequence>
<feature type="region of interest" description="Disordered" evidence="2">
    <location>
        <begin position="296"/>
        <end position="326"/>
    </location>
</feature>
<evidence type="ECO:0000313" key="5">
    <source>
        <dbReference type="EMBL" id="TWS26841.1"/>
    </source>
</evidence>
<evidence type="ECO:0000259" key="4">
    <source>
        <dbReference type="Pfam" id="PF00892"/>
    </source>
</evidence>
<feature type="transmembrane region" description="Helical" evidence="3">
    <location>
        <begin position="130"/>
        <end position="149"/>
    </location>
</feature>
<feature type="transmembrane region" description="Helical" evidence="3">
    <location>
        <begin position="101"/>
        <end position="123"/>
    </location>
</feature>
<evidence type="ECO:0000256" key="2">
    <source>
        <dbReference type="SAM" id="MobiDB-lite"/>
    </source>
</evidence>
<feature type="domain" description="EamA" evidence="4">
    <location>
        <begin position="7"/>
        <end position="146"/>
    </location>
</feature>
<dbReference type="EMBL" id="VIGX01000021">
    <property type="protein sequence ID" value="TWS26841.1"/>
    <property type="molecule type" value="Genomic_DNA"/>
</dbReference>
<gene>
    <name evidence="5" type="ORF">FK530_21440</name>
</gene>
<dbReference type="PANTHER" id="PTHR12715:SF4">
    <property type="entry name" value="EAMA DOMAIN-CONTAINING PROTEIN"/>
    <property type="match status" value="1"/>
</dbReference>
<evidence type="ECO:0000256" key="3">
    <source>
        <dbReference type="SAM" id="Phobius"/>
    </source>
</evidence>
<dbReference type="InterPro" id="IPR000620">
    <property type="entry name" value="EamA_dom"/>
</dbReference>
<dbReference type="OrthoDB" id="3744378at2"/>
<dbReference type="InterPro" id="IPR037185">
    <property type="entry name" value="EmrE-like"/>
</dbReference>
<name>A0A5C5RXU2_9ACTN</name>
<keyword evidence="3" id="KW-0472">Membrane</keyword>
<feature type="transmembrane region" description="Helical" evidence="3">
    <location>
        <begin position="185"/>
        <end position="203"/>
    </location>
</feature>
<accession>A0A5C5RXU2</accession>
<reference evidence="5 6" key="1">
    <citation type="submission" date="2019-06" db="EMBL/GenBank/DDBJ databases">
        <title>Tsukamurella conjunctivitidis sp. nov., Tsukamurella assacharolytica sp. nov. and Tsukamurella sputae sp. nov. isolated from patients with conjunctivitis, bacteraemia (lymphoma) and respiratory infection (sputum) in Hong Kong.</title>
        <authorList>
            <person name="Teng J.L.L."/>
            <person name="Lee H.H."/>
            <person name="Fong J.Y.H."/>
            <person name="Fok K.M.N."/>
            <person name="Lau S.K.P."/>
            <person name="Woo P.C.Y."/>
        </authorList>
    </citation>
    <scope>NUCLEOTIDE SEQUENCE [LARGE SCALE GENOMIC DNA]</scope>
    <source>
        <strain evidence="5 6">HKU72</strain>
    </source>
</reference>
<organism evidence="5 6">
    <name type="scientific">Tsukamurella conjunctivitidis</name>
    <dbReference type="NCBI Taxonomy" id="2592068"/>
    <lineage>
        <taxon>Bacteria</taxon>
        <taxon>Bacillati</taxon>
        <taxon>Actinomycetota</taxon>
        <taxon>Actinomycetes</taxon>
        <taxon>Mycobacteriales</taxon>
        <taxon>Tsukamurellaceae</taxon>
        <taxon>Tsukamurella</taxon>
    </lineage>
</organism>
<feature type="domain" description="EamA" evidence="4">
    <location>
        <begin position="157"/>
        <end position="289"/>
    </location>
</feature>
<keyword evidence="3" id="KW-0812">Transmembrane</keyword>
<dbReference type="RefSeq" id="WP_146489002.1">
    <property type="nucleotide sequence ID" value="NZ_VIGX01000021.1"/>
</dbReference>
<dbReference type="PANTHER" id="PTHR12715">
    <property type="entry name" value="TRANSPORTER, DRUG/METABOLITE EXPORTER FAMILY"/>
    <property type="match status" value="1"/>
</dbReference>
<dbReference type="SUPFAM" id="SSF103481">
    <property type="entry name" value="Multidrug resistance efflux transporter EmrE"/>
    <property type="match status" value="2"/>
</dbReference>
<proteinExistence type="inferred from homology"/>
<dbReference type="Proteomes" id="UP000319375">
    <property type="component" value="Unassembled WGS sequence"/>
</dbReference>
<comment type="caution">
    <text evidence="5">The sequence shown here is derived from an EMBL/GenBank/DDBJ whole genome shotgun (WGS) entry which is preliminary data.</text>
</comment>
<comment type="similarity">
    <text evidence="1">Belongs to the EamA transporter family.</text>
</comment>